<reference evidence="2" key="1">
    <citation type="journal article" date="2023" name="PLoS Negl. Trop. Dis.">
        <title>A genome sequence for Biomphalaria pfeifferi, the major vector snail for the human-infecting parasite Schistosoma mansoni.</title>
        <authorList>
            <person name="Bu L."/>
            <person name="Lu L."/>
            <person name="Laidemitt M.R."/>
            <person name="Zhang S.M."/>
            <person name="Mutuku M."/>
            <person name="Mkoji G."/>
            <person name="Steinauer M."/>
            <person name="Loker E.S."/>
        </authorList>
    </citation>
    <scope>NUCLEOTIDE SEQUENCE</scope>
    <source>
        <strain evidence="2">KasaAsao</strain>
    </source>
</reference>
<proteinExistence type="predicted"/>
<sequence length="80" mass="9281">MKHSSRSTALTTRAVTSALHVRWLTPATTVRMERQRSRHRLERNLVNRRRRKRGVWGTRSLLSVAPTDRPPPALTNVHHP</sequence>
<reference evidence="2" key="2">
    <citation type="submission" date="2023-04" db="EMBL/GenBank/DDBJ databases">
        <authorList>
            <person name="Bu L."/>
            <person name="Lu L."/>
            <person name="Laidemitt M.R."/>
            <person name="Zhang S.M."/>
            <person name="Mutuku M."/>
            <person name="Mkoji G."/>
            <person name="Steinauer M."/>
            <person name="Loker E.S."/>
        </authorList>
    </citation>
    <scope>NUCLEOTIDE SEQUENCE</scope>
    <source>
        <strain evidence="2">KasaAsao</strain>
        <tissue evidence="2">Whole Snail</tissue>
    </source>
</reference>
<accession>A0AAD8EVZ9</accession>
<organism evidence="2 3">
    <name type="scientific">Biomphalaria pfeifferi</name>
    <name type="common">Bloodfluke planorb</name>
    <name type="synonym">Freshwater snail</name>
    <dbReference type="NCBI Taxonomy" id="112525"/>
    <lineage>
        <taxon>Eukaryota</taxon>
        <taxon>Metazoa</taxon>
        <taxon>Spiralia</taxon>
        <taxon>Lophotrochozoa</taxon>
        <taxon>Mollusca</taxon>
        <taxon>Gastropoda</taxon>
        <taxon>Heterobranchia</taxon>
        <taxon>Euthyneura</taxon>
        <taxon>Panpulmonata</taxon>
        <taxon>Hygrophila</taxon>
        <taxon>Lymnaeoidea</taxon>
        <taxon>Planorbidae</taxon>
        <taxon>Biomphalaria</taxon>
    </lineage>
</organism>
<protein>
    <submittedName>
        <fullName evidence="2">Uncharacterized protein</fullName>
    </submittedName>
</protein>
<evidence type="ECO:0000313" key="2">
    <source>
        <dbReference type="EMBL" id="KAK0040864.1"/>
    </source>
</evidence>
<keyword evidence="3" id="KW-1185">Reference proteome</keyword>
<gene>
    <name evidence="2" type="ORF">Bpfe_029720</name>
</gene>
<feature type="region of interest" description="Disordered" evidence="1">
    <location>
        <begin position="50"/>
        <end position="80"/>
    </location>
</feature>
<name>A0AAD8EVZ9_BIOPF</name>
<evidence type="ECO:0000313" key="3">
    <source>
        <dbReference type="Proteomes" id="UP001233172"/>
    </source>
</evidence>
<dbReference type="Proteomes" id="UP001233172">
    <property type="component" value="Unassembled WGS sequence"/>
</dbReference>
<comment type="caution">
    <text evidence="2">The sequence shown here is derived from an EMBL/GenBank/DDBJ whole genome shotgun (WGS) entry which is preliminary data.</text>
</comment>
<dbReference type="AlphaFoldDB" id="A0AAD8EVZ9"/>
<dbReference type="EMBL" id="JASAOG010000300">
    <property type="protein sequence ID" value="KAK0040864.1"/>
    <property type="molecule type" value="Genomic_DNA"/>
</dbReference>
<evidence type="ECO:0000256" key="1">
    <source>
        <dbReference type="SAM" id="MobiDB-lite"/>
    </source>
</evidence>
<feature type="non-terminal residue" evidence="2">
    <location>
        <position position="80"/>
    </location>
</feature>